<dbReference type="PANTHER" id="PTHR34933:SF1">
    <property type="entry name" value="FLAGELLAR L-RING PROTEIN"/>
    <property type="match status" value="1"/>
</dbReference>
<keyword evidence="5 7" id="KW-0975">Bacterial flagellum</keyword>
<comment type="subcellular location">
    <subcellularLocation>
        <location evidence="7">Cell outer membrane</location>
        <topology evidence="7">Lipid-anchor</topology>
    </subcellularLocation>
    <subcellularLocation>
        <location evidence="7">Bacterial flagellum basal body</location>
    </subcellularLocation>
</comment>
<keyword evidence="3 7" id="KW-0732">Signal</keyword>
<keyword evidence="4 7" id="KW-0472">Membrane</keyword>
<dbReference type="Proteomes" id="UP000885738">
    <property type="component" value="Unassembled WGS sequence"/>
</dbReference>
<evidence type="ECO:0000256" key="1">
    <source>
        <dbReference type="ARBA" id="ARBA00002591"/>
    </source>
</evidence>
<reference evidence="8" key="1">
    <citation type="journal article" date="2020" name="mSystems">
        <title>Genome- and Community-Level Interaction Insights into Carbon Utilization and Element Cycling Functions of Hydrothermarchaeota in Hydrothermal Sediment.</title>
        <authorList>
            <person name="Zhou Z."/>
            <person name="Liu Y."/>
            <person name="Xu W."/>
            <person name="Pan J."/>
            <person name="Luo Z.H."/>
            <person name="Li M."/>
        </authorList>
    </citation>
    <scope>NUCLEOTIDE SEQUENCE [LARGE SCALE GENOMIC DNA]</scope>
    <source>
        <strain evidence="8">HyVt-389</strain>
    </source>
</reference>
<gene>
    <name evidence="7" type="primary">flgH</name>
    <name evidence="8" type="ORF">ENI35_04185</name>
</gene>
<dbReference type="InterPro" id="IPR000527">
    <property type="entry name" value="Flag_Lring"/>
</dbReference>
<keyword evidence="8" id="KW-0966">Cell projection</keyword>
<comment type="similarity">
    <text evidence="2 7">Belongs to the FlgH family.</text>
</comment>
<comment type="subunit">
    <text evidence="7">The basal body constitutes a major portion of the flagellar organelle and consists of four rings (L,P,S, and M) mounted on a central rod.</text>
</comment>
<name>A0A7C2A8I7_DESA2</name>
<dbReference type="PANTHER" id="PTHR34933">
    <property type="entry name" value="FLAGELLAR L-RING PROTEIN"/>
    <property type="match status" value="1"/>
</dbReference>
<sequence length="225" mass="25087">MKNSKWILCLLFILLGCAGPKKQLKEVEIPEISFPKIETPKEGCIWTPHSKALFSDPIARNIGDTVTVNIVETSKASNKATTNADRSSTLDAGIEKFLGYEKALAEKNPRFDPKNMINSKFEYQFKGSGNTARESKVIATLTATVVKVLPNNNLVITGSRKIKINNEDQIMVLQGIIRPEDILPNNTILSSYIANCKISYSGRGVISEKQRPGWLTRVLDYVWPF</sequence>
<dbReference type="GO" id="GO:0003774">
    <property type="term" value="F:cytoskeletal motor activity"/>
    <property type="evidence" value="ECO:0007669"/>
    <property type="project" value="InterPro"/>
</dbReference>
<evidence type="ECO:0000256" key="6">
    <source>
        <dbReference type="ARBA" id="ARBA00023237"/>
    </source>
</evidence>
<evidence type="ECO:0000256" key="4">
    <source>
        <dbReference type="ARBA" id="ARBA00023136"/>
    </source>
</evidence>
<dbReference type="Pfam" id="PF02107">
    <property type="entry name" value="FlgH"/>
    <property type="match status" value="1"/>
</dbReference>
<dbReference type="GO" id="GO:0071973">
    <property type="term" value="P:bacterial-type flagellum-dependent cell motility"/>
    <property type="evidence" value="ECO:0007669"/>
    <property type="project" value="InterPro"/>
</dbReference>
<dbReference type="HAMAP" id="MF_00415">
    <property type="entry name" value="FlgH"/>
    <property type="match status" value="1"/>
</dbReference>
<dbReference type="GO" id="GO:0009279">
    <property type="term" value="C:cell outer membrane"/>
    <property type="evidence" value="ECO:0007669"/>
    <property type="project" value="UniProtKB-SubCell"/>
</dbReference>
<dbReference type="PRINTS" id="PR01008">
    <property type="entry name" value="FLGLRINGFLGH"/>
</dbReference>
<dbReference type="AlphaFoldDB" id="A0A7C2A8I7"/>
<comment type="caution">
    <text evidence="8">The sequence shown here is derived from an EMBL/GenBank/DDBJ whole genome shotgun (WGS) entry which is preliminary data.</text>
</comment>
<accession>A0A7C2A8I7</accession>
<keyword evidence="8" id="KW-0282">Flagellum</keyword>
<evidence type="ECO:0000256" key="2">
    <source>
        <dbReference type="ARBA" id="ARBA00006929"/>
    </source>
</evidence>
<evidence type="ECO:0000256" key="7">
    <source>
        <dbReference type="HAMAP-Rule" id="MF_00415"/>
    </source>
</evidence>
<evidence type="ECO:0000313" key="8">
    <source>
        <dbReference type="EMBL" id="HEC67995.1"/>
    </source>
</evidence>
<dbReference type="EMBL" id="DRIH01000142">
    <property type="protein sequence ID" value="HEC67995.1"/>
    <property type="molecule type" value="Genomic_DNA"/>
</dbReference>
<dbReference type="GO" id="GO:0009427">
    <property type="term" value="C:bacterial-type flagellum basal body, distal rod, L ring"/>
    <property type="evidence" value="ECO:0007669"/>
    <property type="project" value="InterPro"/>
</dbReference>
<evidence type="ECO:0000256" key="5">
    <source>
        <dbReference type="ARBA" id="ARBA00023143"/>
    </source>
</evidence>
<dbReference type="PROSITE" id="PS51257">
    <property type="entry name" value="PROKAR_LIPOPROTEIN"/>
    <property type="match status" value="1"/>
</dbReference>
<keyword evidence="8" id="KW-0969">Cilium</keyword>
<evidence type="ECO:0000256" key="3">
    <source>
        <dbReference type="ARBA" id="ARBA00022729"/>
    </source>
</evidence>
<keyword evidence="6 7" id="KW-0998">Cell outer membrane</keyword>
<proteinExistence type="inferred from homology"/>
<organism evidence="8">
    <name type="scientific">Desulfofervidus auxilii</name>
    <dbReference type="NCBI Taxonomy" id="1621989"/>
    <lineage>
        <taxon>Bacteria</taxon>
        <taxon>Pseudomonadati</taxon>
        <taxon>Thermodesulfobacteriota</taxon>
        <taxon>Candidatus Desulfofervidia</taxon>
        <taxon>Candidatus Desulfofervidales</taxon>
        <taxon>Candidatus Desulfofervidaceae</taxon>
        <taxon>Candidatus Desulfofervidus</taxon>
    </lineage>
</organism>
<protein>
    <recommendedName>
        <fullName evidence="7">Flagellar L-ring protein</fullName>
    </recommendedName>
    <alternativeName>
        <fullName evidence="7">Basal body L-ring protein</fullName>
    </alternativeName>
</protein>
<keyword evidence="7" id="KW-0449">Lipoprotein</keyword>
<comment type="function">
    <text evidence="1 7">Assembles around the rod to form the L-ring and probably protects the motor/basal body from shearing forces during rotation.</text>
</comment>